<evidence type="ECO:0000259" key="1">
    <source>
        <dbReference type="PROSITE" id="PS51502"/>
    </source>
</evidence>
<evidence type="ECO:0000313" key="3">
    <source>
        <dbReference type="Proteomes" id="UP001153618"/>
    </source>
</evidence>
<proteinExistence type="predicted"/>
<evidence type="ECO:0000313" key="2">
    <source>
        <dbReference type="EMBL" id="CAG8015943.1"/>
    </source>
</evidence>
<gene>
    <name evidence="2" type="ORF">POLS_LOCUS2263</name>
</gene>
<keyword evidence="3" id="KW-1185">Reference proteome</keyword>
<sequence>MALRSLTSLNLRTAKAMAPIERITLFKIPNEADRDRVLEQYKVLAKTATKDGKPYIVAAAVGVSIPDPRNKGYNISVKTTFASLDDMKYYDTECEAHKALKAVAGPVKEDVLTTFYENIL</sequence>
<dbReference type="EMBL" id="CAJVOS010000014">
    <property type="protein sequence ID" value="CAG8015943.1"/>
    <property type="molecule type" value="Genomic_DNA"/>
</dbReference>
<dbReference type="InterPro" id="IPR011008">
    <property type="entry name" value="Dimeric_a/b-barrel"/>
</dbReference>
<dbReference type="OrthoDB" id="3830014at2759"/>
<reference evidence="2" key="1">
    <citation type="submission" date="2021-07" db="EMBL/GenBank/DDBJ databases">
        <authorList>
            <person name="Branca A.L. A."/>
        </authorList>
    </citation>
    <scope>NUCLEOTIDE SEQUENCE</scope>
</reference>
<accession>A0A9W4HHS4</accession>
<dbReference type="SMART" id="SM00886">
    <property type="entry name" value="Dabb"/>
    <property type="match status" value="1"/>
</dbReference>
<dbReference type="Pfam" id="PF07876">
    <property type="entry name" value="Dabb"/>
    <property type="match status" value="1"/>
</dbReference>
<organism evidence="2 3">
    <name type="scientific">Penicillium olsonii</name>
    <dbReference type="NCBI Taxonomy" id="99116"/>
    <lineage>
        <taxon>Eukaryota</taxon>
        <taxon>Fungi</taxon>
        <taxon>Dikarya</taxon>
        <taxon>Ascomycota</taxon>
        <taxon>Pezizomycotina</taxon>
        <taxon>Eurotiomycetes</taxon>
        <taxon>Eurotiomycetidae</taxon>
        <taxon>Eurotiales</taxon>
        <taxon>Aspergillaceae</taxon>
        <taxon>Penicillium</taxon>
    </lineage>
</organism>
<feature type="domain" description="Stress-response A/B barrel" evidence="1">
    <location>
        <begin position="20"/>
        <end position="116"/>
    </location>
</feature>
<dbReference type="Proteomes" id="UP001153618">
    <property type="component" value="Unassembled WGS sequence"/>
</dbReference>
<comment type="caution">
    <text evidence="2">The sequence shown here is derived from an EMBL/GenBank/DDBJ whole genome shotgun (WGS) entry which is preliminary data.</text>
</comment>
<protein>
    <recommendedName>
        <fullName evidence="1">Stress-response A/B barrel domain-containing protein</fullName>
    </recommendedName>
</protein>
<name>A0A9W4HHS4_PENOL</name>
<dbReference type="AlphaFoldDB" id="A0A9W4HHS4"/>
<dbReference type="InterPro" id="IPR013097">
    <property type="entry name" value="Dabb"/>
</dbReference>
<dbReference type="PROSITE" id="PS51502">
    <property type="entry name" value="S_R_A_B_BARREL"/>
    <property type="match status" value="1"/>
</dbReference>
<dbReference type="Gene3D" id="3.30.70.100">
    <property type="match status" value="1"/>
</dbReference>
<dbReference type="SUPFAM" id="SSF54909">
    <property type="entry name" value="Dimeric alpha+beta barrel"/>
    <property type="match status" value="1"/>
</dbReference>